<dbReference type="SUPFAM" id="SSF46785">
    <property type="entry name" value="Winged helix' DNA-binding domain"/>
    <property type="match status" value="1"/>
</dbReference>
<evidence type="ECO:0000313" key="6">
    <source>
        <dbReference type="Proteomes" id="UP000591071"/>
    </source>
</evidence>
<proteinExistence type="predicted"/>
<dbReference type="Gene3D" id="2.60.120.10">
    <property type="entry name" value="Jelly Rolls"/>
    <property type="match status" value="1"/>
</dbReference>
<evidence type="ECO:0000259" key="4">
    <source>
        <dbReference type="PROSITE" id="PS50042"/>
    </source>
</evidence>
<dbReference type="GO" id="GO:0006355">
    <property type="term" value="P:regulation of DNA-templated transcription"/>
    <property type="evidence" value="ECO:0007669"/>
    <property type="project" value="InterPro"/>
</dbReference>
<dbReference type="CDD" id="cd00038">
    <property type="entry name" value="CAP_ED"/>
    <property type="match status" value="1"/>
</dbReference>
<dbReference type="EMBL" id="JABAFG010000004">
    <property type="protein sequence ID" value="NME27714.1"/>
    <property type="molecule type" value="Genomic_DNA"/>
</dbReference>
<dbReference type="InterPro" id="IPR036390">
    <property type="entry name" value="WH_DNA-bd_sf"/>
</dbReference>
<accession>A0A848BU36</accession>
<evidence type="ECO:0000256" key="2">
    <source>
        <dbReference type="ARBA" id="ARBA00023125"/>
    </source>
</evidence>
<keyword evidence="2" id="KW-0238">DNA-binding</keyword>
<name>A0A848BU36_9FIRM</name>
<dbReference type="SMART" id="SM00100">
    <property type="entry name" value="cNMP"/>
    <property type="match status" value="1"/>
</dbReference>
<gene>
    <name evidence="5" type="ORF">HF872_03610</name>
</gene>
<dbReference type="Pfam" id="PF13545">
    <property type="entry name" value="HTH_Crp_2"/>
    <property type="match status" value="1"/>
</dbReference>
<evidence type="ECO:0000256" key="1">
    <source>
        <dbReference type="ARBA" id="ARBA00023015"/>
    </source>
</evidence>
<dbReference type="InterPro" id="IPR000595">
    <property type="entry name" value="cNMP-bd_dom"/>
</dbReference>
<dbReference type="SUPFAM" id="SSF51206">
    <property type="entry name" value="cAMP-binding domain-like"/>
    <property type="match status" value="1"/>
</dbReference>
<dbReference type="AlphaFoldDB" id="A0A848BU36"/>
<protein>
    <submittedName>
        <fullName evidence="5">Crp/Fnr family transcriptional regulator</fullName>
    </submittedName>
</protein>
<organism evidence="5 6">
    <name type="scientific">Megasphaera hexanoica</name>
    <dbReference type="NCBI Taxonomy" id="1675036"/>
    <lineage>
        <taxon>Bacteria</taxon>
        <taxon>Bacillati</taxon>
        <taxon>Bacillota</taxon>
        <taxon>Negativicutes</taxon>
        <taxon>Veillonellales</taxon>
        <taxon>Veillonellaceae</taxon>
        <taxon>Megasphaera</taxon>
    </lineage>
</organism>
<keyword evidence="3" id="KW-0804">Transcription</keyword>
<keyword evidence="1" id="KW-0805">Transcription regulation</keyword>
<dbReference type="PROSITE" id="PS50042">
    <property type="entry name" value="CNMP_BINDING_3"/>
    <property type="match status" value="1"/>
</dbReference>
<dbReference type="Pfam" id="PF00027">
    <property type="entry name" value="cNMP_binding"/>
    <property type="match status" value="1"/>
</dbReference>
<reference evidence="5 6" key="1">
    <citation type="submission" date="2020-04" db="EMBL/GenBank/DDBJ databases">
        <authorList>
            <person name="Hitch T.C.A."/>
            <person name="Wylensek D."/>
            <person name="Clavel T."/>
        </authorList>
    </citation>
    <scope>NUCLEOTIDE SEQUENCE [LARGE SCALE GENOMIC DNA]</scope>
    <source>
        <strain evidence="5 6">Oil-RF-744-FAT-WT-6-1</strain>
    </source>
</reference>
<sequence>MNQNVTVLKKLPLFLGINEKEIDVLLKDMGSRVRSYDKGNFIFYAGDEVHALGIVLHGSVHIIQEDYWGNRNILAYIPAGGMFAEAFASLPDARSAVDVMAVEKSEVLFINLRYILGGHTTLTESQKTLAANLLAVLAGKNLVLTEKIRYMSQRSTRQKLMAYLSHEARKRGKDTFSIEFNRQQLADFLSVDRSAMSAELGRMKRDGLIDYNKETFTLFHS</sequence>
<dbReference type="InterPro" id="IPR018490">
    <property type="entry name" value="cNMP-bd_dom_sf"/>
</dbReference>
<dbReference type="Proteomes" id="UP000591071">
    <property type="component" value="Unassembled WGS sequence"/>
</dbReference>
<dbReference type="RefSeq" id="WP_170087273.1">
    <property type="nucleotide sequence ID" value="NZ_JABAFG010000004.1"/>
</dbReference>
<dbReference type="GO" id="GO:0003677">
    <property type="term" value="F:DNA binding"/>
    <property type="evidence" value="ECO:0007669"/>
    <property type="project" value="UniProtKB-KW"/>
</dbReference>
<evidence type="ECO:0000256" key="3">
    <source>
        <dbReference type="ARBA" id="ARBA00023163"/>
    </source>
</evidence>
<dbReference type="InterPro" id="IPR012318">
    <property type="entry name" value="HTH_CRP"/>
</dbReference>
<evidence type="ECO:0000313" key="5">
    <source>
        <dbReference type="EMBL" id="NME27714.1"/>
    </source>
</evidence>
<dbReference type="InterPro" id="IPR014710">
    <property type="entry name" value="RmlC-like_jellyroll"/>
</dbReference>
<feature type="domain" description="Cyclic nucleotide-binding" evidence="4">
    <location>
        <begin position="13"/>
        <end position="111"/>
    </location>
</feature>
<comment type="caution">
    <text evidence="5">The sequence shown here is derived from an EMBL/GenBank/DDBJ whole genome shotgun (WGS) entry which is preliminary data.</text>
</comment>